<accession>A0A1Y4DEM3</accession>
<gene>
    <name evidence="3" type="ORF">B5F75_02280</name>
</gene>
<keyword evidence="4" id="KW-1185">Reference proteome</keyword>
<dbReference type="RefSeq" id="WP_087287300.1">
    <property type="nucleotide sequence ID" value="NZ_NFJD01000001.1"/>
</dbReference>
<dbReference type="Proteomes" id="UP000196368">
    <property type="component" value="Unassembled WGS sequence"/>
</dbReference>
<evidence type="ECO:0000256" key="1">
    <source>
        <dbReference type="SAM" id="SignalP"/>
    </source>
</evidence>
<organism evidence="3 4">
    <name type="scientific">Candidatus Avelusimicrobium gallicola</name>
    <dbReference type="NCBI Taxonomy" id="2562704"/>
    <lineage>
        <taxon>Bacteria</taxon>
        <taxon>Pseudomonadati</taxon>
        <taxon>Elusimicrobiota</taxon>
        <taxon>Elusimicrobia</taxon>
        <taxon>Elusimicrobiales</taxon>
        <taxon>Elusimicrobiaceae</taxon>
        <taxon>Candidatus Avelusimicrobium</taxon>
    </lineage>
</organism>
<proteinExistence type="predicted"/>
<name>A0A1Y4DEM3_9BACT</name>
<feature type="domain" description="Putative auto-transporter adhesin head GIN" evidence="2">
    <location>
        <begin position="39"/>
        <end position="242"/>
    </location>
</feature>
<sequence length="267" mass="29056">MRKISLFLLAALLAAAPVFAESVTGRGRYVSRDVNHLPAFHAVEVRGDIEVDFMQDKITSVTVSGRENLVALSDVRVENGVLLVSFTRPVRVRGEYELRVAVRAPELTAVTASQSGEFDLRGSLDANQLVLTTDADSDISMDYVNADTITVAAYDRSDIELGRVHVQQVKATADGRADVDLSGTAEEAVLTNNGSGEIDADDLRAVTVRATTNASGKIKVNASEALYAQANGRGRIEYRGYPSTLRKEGNARKVVRDRDEDYDDYDD</sequence>
<dbReference type="Gene3D" id="2.160.20.120">
    <property type="match status" value="1"/>
</dbReference>
<dbReference type="OrthoDB" id="5585143at2"/>
<dbReference type="AlphaFoldDB" id="A0A1Y4DEM3"/>
<evidence type="ECO:0000259" key="2">
    <source>
        <dbReference type="Pfam" id="PF10988"/>
    </source>
</evidence>
<dbReference type="InterPro" id="IPR021255">
    <property type="entry name" value="DUF2807"/>
</dbReference>
<dbReference type="Pfam" id="PF10988">
    <property type="entry name" value="DUF2807"/>
    <property type="match status" value="1"/>
</dbReference>
<keyword evidence="1" id="KW-0732">Signal</keyword>
<feature type="signal peptide" evidence="1">
    <location>
        <begin position="1"/>
        <end position="20"/>
    </location>
</feature>
<evidence type="ECO:0000313" key="3">
    <source>
        <dbReference type="EMBL" id="OUO57623.1"/>
    </source>
</evidence>
<comment type="caution">
    <text evidence="3">The sequence shown here is derived from an EMBL/GenBank/DDBJ whole genome shotgun (WGS) entry which is preliminary data.</text>
</comment>
<feature type="chain" id="PRO_5012056776" description="Putative auto-transporter adhesin head GIN domain-containing protein" evidence="1">
    <location>
        <begin position="21"/>
        <end position="267"/>
    </location>
</feature>
<evidence type="ECO:0000313" key="4">
    <source>
        <dbReference type="Proteomes" id="UP000196368"/>
    </source>
</evidence>
<dbReference type="EMBL" id="NFJD01000001">
    <property type="protein sequence ID" value="OUO57623.1"/>
    <property type="molecule type" value="Genomic_DNA"/>
</dbReference>
<protein>
    <recommendedName>
        <fullName evidence="2">Putative auto-transporter adhesin head GIN domain-containing protein</fullName>
    </recommendedName>
</protein>
<reference evidence="4" key="1">
    <citation type="submission" date="2017-04" db="EMBL/GenBank/DDBJ databases">
        <title>Function of individual gut microbiota members based on whole genome sequencing of pure cultures obtained from chicken caecum.</title>
        <authorList>
            <person name="Medvecky M."/>
            <person name="Cejkova D."/>
            <person name="Polansky O."/>
            <person name="Karasova D."/>
            <person name="Kubasova T."/>
            <person name="Cizek A."/>
            <person name="Rychlik I."/>
        </authorList>
    </citation>
    <scope>NUCLEOTIDE SEQUENCE [LARGE SCALE GENOMIC DNA]</scope>
    <source>
        <strain evidence="4">An273</strain>
    </source>
</reference>